<keyword evidence="4" id="KW-0436">Ligase</keyword>
<keyword evidence="5" id="KW-0662">Pyridine nucleotide biosynthesis</keyword>
<comment type="catalytic activity">
    <reaction evidence="6">
        <text>5-phospho-alpha-D-ribose 1-diphosphate + nicotinate + ATP + H2O = nicotinate beta-D-ribonucleotide + ADP + phosphate + diphosphate</text>
        <dbReference type="Rhea" id="RHEA:36163"/>
        <dbReference type="ChEBI" id="CHEBI:15377"/>
        <dbReference type="ChEBI" id="CHEBI:30616"/>
        <dbReference type="ChEBI" id="CHEBI:32544"/>
        <dbReference type="ChEBI" id="CHEBI:33019"/>
        <dbReference type="ChEBI" id="CHEBI:43474"/>
        <dbReference type="ChEBI" id="CHEBI:57502"/>
        <dbReference type="ChEBI" id="CHEBI:58017"/>
        <dbReference type="ChEBI" id="CHEBI:456216"/>
        <dbReference type="EC" id="6.3.4.21"/>
    </reaction>
</comment>
<keyword evidence="3" id="KW-0597">Phosphoprotein</keyword>
<dbReference type="GO" id="GO:0005829">
    <property type="term" value="C:cytosol"/>
    <property type="evidence" value="ECO:0007669"/>
    <property type="project" value="TreeGrafter"/>
</dbReference>
<dbReference type="Gene3D" id="3.20.140.10">
    <property type="entry name" value="nicotinate phosphoribosyltransferase"/>
    <property type="match status" value="1"/>
</dbReference>
<accession>A0A0M3J9E3</accession>
<protein>
    <recommendedName>
        <fullName evidence="2">nicotinate phosphoribosyltransferase</fullName>
        <ecNumber evidence="2">6.3.4.21</ecNumber>
    </recommendedName>
</protein>
<dbReference type="InterPro" id="IPR007229">
    <property type="entry name" value="Nic_PRibTrfase-Fam"/>
</dbReference>
<dbReference type="GO" id="GO:0034355">
    <property type="term" value="P:NAD+ biosynthetic process via the salvage pathway"/>
    <property type="evidence" value="ECO:0007669"/>
    <property type="project" value="TreeGrafter"/>
</dbReference>
<dbReference type="WBParaSite" id="ASIM_0000420701-mRNA-1">
    <property type="protein sequence ID" value="ASIM_0000420701-mRNA-1"/>
    <property type="gene ID" value="ASIM_0000420701"/>
</dbReference>
<reference evidence="8" key="1">
    <citation type="submission" date="2017-02" db="UniProtKB">
        <authorList>
            <consortium name="WormBaseParasite"/>
        </authorList>
    </citation>
    <scope>IDENTIFICATION</scope>
</reference>
<sequence>LSGSPKIKLSAEVSKITIPGRKKCYRLYGKFGYGICDLMTLEEEPPPNINEPILCRHPFLESKRALVIAQRVEELQLKYWDNGKILQPLPSLSGMRQYVNESLDRTRRDHRRLLNPTPYKVSIPFDVSVSEKLYDFLHLIWLQNAPIGQ</sequence>
<dbReference type="SUPFAM" id="SSF51690">
    <property type="entry name" value="Nicotinate/Quinolinate PRTase C-terminal domain-like"/>
    <property type="match status" value="1"/>
</dbReference>
<evidence type="ECO:0000256" key="5">
    <source>
        <dbReference type="ARBA" id="ARBA00022642"/>
    </source>
</evidence>
<evidence type="ECO:0000256" key="6">
    <source>
        <dbReference type="ARBA" id="ARBA00048668"/>
    </source>
</evidence>
<feature type="domain" description="Nicotinate phosphoribosyltransferase C-terminal" evidence="7">
    <location>
        <begin position="21"/>
        <end position="123"/>
    </location>
</feature>
<dbReference type="PANTHER" id="PTHR11098">
    <property type="entry name" value="NICOTINATE PHOSPHORIBOSYLTRANSFERASE"/>
    <property type="match status" value="1"/>
</dbReference>
<dbReference type="InterPro" id="IPR036068">
    <property type="entry name" value="Nicotinate_pribotase-like_C"/>
</dbReference>
<dbReference type="AlphaFoldDB" id="A0A0M3J9E3"/>
<name>A0A0M3J9E3_ANISI</name>
<evidence type="ECO:0000313" key="8">
    <source>
        <dbReference type="WBParaSite" id="ASIM_0000420701-mRNA-1"/>
    </source>
</evidence>
<proteinExistence type="predicted"/>
<dbReference type="EC" id="6.3.4.21" evidence="2"/>
<dbReference type="GO" id="GO:0004516">
    <property type="term" value="F:nicotinate phosphoribosyltransferase activity"/>
    <property type="evidence" value="ECO:0007669"/>
    <property type="project" value="UniProtKB-EC"/>
</dbReference>
<organism evidence="8">
    <name type="scientific">Anisakis simplex</name>
    <name type="common">Herring worm</name>
    <dbReference type="NCBI Taxonomy" id="6269"/>
    <lineage>
        <taxon>Eukaryota</taxon>
        <taxon>Metazoa</taxon>
        <taxon>Ecdysozoa</taxon>
        <taxon>Nematoda</taxon>
        <taxon>Chromadorea</taxon>
        <taxon>Rhabditida</taxon>
        <taxon>Spirurina</taxon>
        <taxon>Ascaridomorpha</taxon>
        <taxon>Ascaridoidea</taxon>
        <taxon>Anisakidae</taxon>
        <taxon>Anisakis</taxon>
        <taxon>Anisakis simplex complex</taxon>
    </lineage>
</organism>
<evidence type="ECO:0000256" key="4">
    <source>
        <dbReference type="ARBA" id="ARBA00022598"/>
    </source>
</evidence>
<evidence type="ECO:0000256" key="1">
    <source>
        <dbReference type="ARBA" id="ARBA00004952"/>
    </source>
</evidence>
<dbReference type="UniPathway" id="UPA00253">
    <property type="reaction ID" value="UER00457"/>
</dbReference>
<dbReference type="InterPro" id="IPR041619">
    <property type="entry name" value="NAPRTase_C"/>
</dbReference>
<dbReference type="PANTHER" id="PTHR11098:SF1">
    <property type="entry name" value="NICOTINATE PHOSPHORIBOSYLTRANSFERASE"/>
    <property type="match status" value="1"/>
</dbReference>
<evidence type="ECO:0000256" key="3">
    <source>
        <dbReference type="ARBA" id="ARBA00022553"/>
    </source>
</evidence>
<dbReference type="Pfam" id="PF17956">
    <property type="entry name" value="NAPRTase_C"/>
    <property type="match status" value="1"/>
</dbReference>
<comment type="pathway">
    <text evidence="1">Cofactor biosynthesis; NAD(+) biosynthesis; nicotinate D-ribonucleotide from nicotinate: step 1/1.</text>
</comment>
<evidence type="ECO:0000259" key="7">
    <source>
        <dbReference type="Pfam" id="PF17956"/>
    </source>
</evidence>
<evidence type="ECO:0000256" key="2">
    <source>
        <dbReference type="ARBA" id="ARBA00013236"/>
    </source>
</evidence>